<name>A0A6A5EHC3_PERFL</name>
<dbReference type="EMBL" id="VHII01000017">
    <property type="protein sequence ID" value="KAF1377709.1"/>
    <property type="molecule type" value="Genomic_DNA"/>
</dbReference>
<dbReference type="AlphaFoldDB" id="A0A6A5EHC3"/>
<evidence type="ECO:0000313" key="1">
    <source>
        <dbReference type="EMBL" id="KAF1377709.1"/>
    </source>
</evidence>
<protein>
    <submittedName>
        <fullName evidence="1">Uncharacterized protein</fullName>
    </submittedName>
</protein>
<keyword evidence="2" id="KW-1185">Reference proteome</keyword>
<accession>A0A6A5EHC3</accession>
<organism evidence="1 2">
    <name type="scientific">Perca fluviatilis</name>
    <name type="common">European perch</name>
    <dbReference type="NCBI Taxonomy" id="8168"/>
    <lineage>
        <taxon>Eukaryota</taxon>
        <taxon>Metazoa</taxon>
        <taxon>Chordata</taxon>
        <taxon>Craniata</taxon>
        <taxon>Vertebrata</taxon>
        <taxon>Euteleostomi</taxon>
        <taxon>Actinopterygii</taxon>
        <taxon>Neopterygii</taxon>
        <taxon>Teleostei</taxon>
        <taxon>Neoteleostei</taxon>
        <taxon>Acanthomorphata</taxon>
        <taxon>Eupercaria</taxon>
        <taxon>Perciformes</taxon>
        <taxon>Percoidei</taxon>
        <taxon>Percidae</taxon>
        <taxon>Percinae</taxon>
        <taxon>Perca</taxon>
    </lineage>
</organism>
<gene>
    <name evidence="1" type="ORF">PFLUV_G00203550</name>
</gene>
<proteinExistence type="predicted"/>
<dbReference type="Proteomes" id="UP000465112">
    <property type="component" value="Chromosome 17"/>
</dbReference>
<reference evidence="1 2" key="1">
    <citation type="submission" date="2019-06" db="EMBL/GenBank/DDBJ databases">
        <title>A chromosome-scale genome assembly of the European perch, Perca fluviatilis.</title>
        <authorList>
            <person name="Roques C."/>
            <person name="Zahm M."/>
            <person name="Cabau C."/>
            <person name="Klopp C."/>
            <person name="Bouchez O."/>
            <person name="Donnadieu C."/>
            <person name="Kuhl H."/>
            <person name="Gislard M."/>
            <person name="Guendouz S."/>
            <person name="Journot L."/>
            <person name="Haffray P."/>
            <person name="Bestin A."/>
            <person name="Morvezen R."/>
            <person name="Feron R."/>
            <person name="Wen M."/>
            <person name="Jouanno E."/>
            <person name="Herpin A."/>
            <person name="Schartl M."/>
            <person name="Postlethwait J."/>
            <person name="Schaerlinger B."/>
            <person name="Chardard D."/>
            <person name="Lecocq T."/>
            <person name="Poncet C."/>
            <person name="Jaffrelo L."/>
            <person name="Lampietro C."/>
            <person name="Guiguen Y."/>
        </authorList>
    </citation>
    <scope>NUCLEOTIDE SEQUENCE [LARGE SCALE GENOMIC DNA]</scope>
    <source>
        <tissue evidence="1">Blood</tissue>
    </source>
</reference>
<comment type="caution">
    <text evidence="1">The sequence shown here is derived from an EMBL/GenBank/DDBJ whole genome shotgun (WGS) entry which is preliminary data.</text>
</comment>
<evidence type="ECO:0000313" key="2">
    <source>
        <dbReference type="Proteomes" id="UP000465112"/>
    </source>
</evidence>
<sequence>MKVATAVWKKGYLKLREDFQPARRETHCIKLLFHCEDCRQRFHSTEICSFCCLLHVCIRTPETERLMYRPDTISTVCFQ</sequence>